<comment type="subcellular location">
    <subcellularLocation>
        <location evidence="1">Membrane</location>
        <topology evidence="1">Lipid-anchor</topology>
    </subcellularLocation>
</comment>
<evidence type="ECO:0000256" key="7">
    <source>
        <dbReference type="PIRSR" id="PIRSR002854-1"/>
    </source>
</evidence>
<accession>A0A1W1XV67</accession>
<dbReference type="Pfam" id="PF03180">
    <property type="entry name" value="Lipoprotein_9"/>
    <property type="match status" value="1"/>
</dbReference>
<dbReference type="InterPro" id="IPR004872">
    <property type="entry name" value="Lipoprotein_NlpA"/>
</dbReference>
<dbReference type="PIRSF" id="PIRSF002854">
    <property type="entry name" value="MetQ"/>
    <property type="match status" value="1"/>
</dbReference>
<dbReference type="Gene3D" id="3.40.190.10">
    <property type="entry name" value="Periplasmic binding protein-like II"/>
    <property type="match status" value="2"/>
</dbReference>
<evidence type="ECO:0000313" key="8">
    <source>
        <dbReference type="EMBL" id="SMC27431.1"/>
    </source>
</evidence>
<sequence>MITRISLYDLKILIKGVIIMIKLKKFLGIALALTLSIGIVGCGKSTSGSDNTAEKQTKIIVIGVCPGPYGDMVKEAIQPVLENKGYKVSIKEFSDYIQPNNALANKEIDANLFQHTAYLQKFAKDNNLAISPVISVPTAGMGIFSNKIKSLDKLSNGAQVAIPNDASNLARALILLQKEGLIKIKDNIDQTKASQNDIIENKKDLKFVPMEAAQLPRSLDSVDIATITGNYAISAGLKFSSALKVEKLAENYKNVVAVRTEDLNKQLGKDLKAAVESKEFRDAIEKSNGEFKSFDKPQWYIDKK</sequence>
<keyword evidence="6" id="KW-0449">Lipoprotein</keyword>
<reference evidence="8 9" key="1">
    <citation type="submission" date="2017-04" db="EMBL/GenBank/DDBJ databases">
        <authorList>
            <person name="Afonso C.L."/>
            <person name="Miller P.J."/>
            <person name="Scott M.A."/>
            <person name="Spackman E."/>
            <person name="Goraichik I."/>
            <person name="Dimitrov K.M."/>
            <person name="Suarez D.L."/>
            <person name="Swayne D.E."/>
        </authorList>
    </citation>
    <scope>NUCLEOTIDE SEQUENCE [LARGE SCALE GENOMIC DNA]</scope>
    <source>
        <strain evidence="8 9">DSM 12555</strain>
    </source>
</reference>
<proteinExistence type="inferred from homology"/>
<evidence type="ECO:0000313" key="9">
    <source>
        <dbReference type="Proteomes" id="UP000192468"/>
    </source>
</evidence>
<keyword evidence="3" id="KW-0732">Signal</keyword>
<organism evidence="8 9">
    <name type="scientific">Clostridium acidisoli DSM 12555</name>
    <dbReference type="NCBI Taxonomy" id="1121291"/>
    <lineage>
        <taxon>Bacteria</taxon>
        <taxon>Bacillati</taxon>
        <taxon>Bacillota</taxon>
        <taxon>Clostridia</taxon>
        <taxon>Eubacteriales</taxon>
        <taxon>Clostridiaceae</taxon>
        <taxon>Clostridium</taxon>
    </lineage>
</organism>
<evidence type="ECO:0000256" key="6">
    <source>
        <dbReference type="ARBA" id="ARBA00023288"/>
    </source>
</evidence>
<name>A0A1W1XV67_9CLOT</name>
<dbReference type="PANTHER" id="PTHR30429">
    <property type="entry name" value="D-METHIONINE-BINDING LIPOPROTEIN METQ"/>
    <property type="match status" value="1"/>
</dbReference>
<evidence type="ECO:0000256" key="4">
    <source>
        <dbReference type="ARBA" id="ARBA00023136"/>
    </source>
</evidence>
<dbReference type="STRING" id="1121291.SAMN02745134_03179"/>
<evidence type="ECO:0000256" key="1">
    <source>
        <dbReference type="ARBA" id="ARBA00004635"/>
    </source>
</evidence>
<evidence type="ECO:0000256" key="3">
    <source>
        <dbReference type="ARBA" id="ARBA00022729"/>
    </source>
</evidence>
<dbReference type="SUPFAM" id="SSF53850">
    <property type="entry name" value="Periplasmic binding protein-like II"/>
    <property type="match status" value="1"/>
</dbReference>
<dbReference type="Proteomes" id="UP000192468">
    <property type="component" value="Unassembled WGS sequence"/>
</dbReference>
<dbReference type="EMBL" id="FWXH01000017">
    <property type="protein sequence ID" value="SMC27431.1"/>
    <property type="molecule type" value="Genomic_DNA"/>
</dbReference>
<keyword evidence="4" id="KW-0472">Membrane</keyword>
<dbReference type="AlphaFoldDB" id="A0A1W1XV67"/>
<protein>
    <submittedName>
        <fullName evidence="8">D-methionine transport system substrate-binding protein</fullName>
    </submittedName>
</protein>
<evidence type="ECO:0000256" key="2">
    <source>
        <dbReference type="ARBA" id="ARBA00008973"/>
    </source>
</evidence>
<keyword evidence="9" id="KW-1185">Reference proteome</keyword>
<evidence type="ECO:0000256" key="5">
    <source>
        <dbReference type="ARBA" id="ARBA00023139"/>
    </source>
</evidence>
<comment type="similarity">
    <text evidence="2">Belongs to the NlpA lipoprotein family.</text>
</comment>
<dbReference type="GO" id="GO:0016020">
    <property type="term" value="C:membrane"/>
    <property type="evidence" value="ECO:0007669"/>
    <property type="project" value="UniProtKB-SubCell"/>
</dbReference>
<keyword evidence="5" id="KW-0564">Palmitate</keyword>
<feature type="lipid moiety-binding region" description="S-diacylglycerol cysteine" evidence="7">
    <location>
        <position position="42"/>
    </location>
</feature>
<dbReference type="PANTHER" id="PTHR30429:SF0">
    <property type="entry name" value="METHIONINE-BINDING LIPOPROTEIN METQ"/>
    <property type="match status" value="1"/>
</dbReference>
<gene>
    <name evidence="8" type="ORF">SAMN02745134_03179</name>
</gene>